<sequence length="123" mass="13569">MLFCITGGLYPAIIGIISWTANNLAPSWKRAVGMAFLMAFGNLGGAVGSNIFLAREAPHYWLGYGFSLGLVVAAILATLVMRGVLLHISKKRDEKQEHEERAEYTDKQLLDMGDRNPLVRYAV</sequence>
<dbReference type="PANTHER" id="PTHR43791">
    <property type="entry name" value="PERMEASE-RELATED"/>
    <property type="match status" value="1"/>
</dbReference>
<dbReference type="OrthoDB" id="2962993at2759"/>
<dbReference type="SUPFAM" id="SSF103473">
    <property type="entry name" value="MFS general substrate transporter"/>
    <property type="match status" value="1"/>
</dbReference>
<organism evidence="7 8">
    <name type="scientific">Fusarium kuroshium</name>
    <dbReference type="NCBI Taxonomy" id="2010991"/>
    <lineage>
        <taxon>Eukaryota</taxon>
        <taxon>Fungi</taxon>
        <taxon>Dikarya</taxon>
        <taxon>Ascomycota</taxon>
        <taxon>Pezizomycotina</taxon>
        <taxon>Sordariomycetes</taxon>
        <taxon>Hypocreomycetidae</taxon>
        <taxon>Hypocreales</taxon>
        <taxon>Nectriaceae</taxon>
        <taxon>Fusarium</taxon>
        <taxon>Fusarium solani species complex</taxon>
    </lineage>
</organism>
<evidence type="ECO:0000256" key="2">
    <source>
        <dbReference type="ARBA" id="ARBA00022448"/>
    </source>
</evidence>
<dbReference type="PANTHER" id="PTHR43791:SF18">
    <property type="entry name" value="NICOTINIC ACID TRANSPORTER TNA1, PUTATIVE (AFU_ORTHOLOGUE AFUA_3G03820)-RELATED"/>
    <property type="match status" value="1"/>
</dbReference>
<name>A0A3M2SG83_9HYPO</name>
<reference evidence="7 8" key="1">
    <citation type="submission" date="2017-06" db="EMBL/GenBank/DDBJ databases">
        <title>Comparative genomic analysis of Ambrosia Fusariam Clade fungi.</title>
        <authorList>
            <person name="Stajich J.E."/>
            <person name="Carrillo J."/>
            <person name="Kijimoto T."/>
            <person name="Eskalen A."/>
            <person name="O'Donnell K."/>
            <person name="Kasson M."/>
        </authorList>
    </citation>
    <scope>NUCLEOTIDE SEQUENCE [LARGE SCALE GENOMIC DNA]</scope>
    <source>
        <strain evidence="7">UCR3666</strain>
    </source>
</reference>
<dbReference type="GO" id="GO:0016020">
    <property type="term" value="C:membrane"/>
    <property type="evidence" value="ECO:0007669"/>
    <property type="project" value="UniProtKB-SubCell"/>
</dbReference>
<gene>
    <name evidence="7" type="ORF">CDV36_003743</name>
</gene>
<evidence type="ECO:0000313" key="8">
    <source>
        <dbReference type="Proteomes" id="UP000277212"/>
    </source>
</evidence>
<keyword evidence="2" id="KW-0813">Transport</keyword>
<proteinExistence type="predicted"/>
<comment type="subcellular location">
    <subcellularLocation>
        <location evidence="1">Membrane</location>
        <topology evidence="1">Multi-pass membrane protein</topology>
    </subcellularLocation>
</comment>
<evidence type="ECO:0000256" key="4">
    <source>
        <dbReference type="ARBA" id="ARBA00022989"/>
    </source>
</evidence>
<keyword evidence="4 6" id="KW-1133">Transmembrane helix</keyword>
<accession>A0A3M2SG83</accession>
<feature type="transmembrane region" description="Helical" evidence="6">
    <location>
        <begin position="6"/>
        <end position="25"/>
    </location>
</feature>
<feature type="transmembrane region" description="Helical" evidence="6">
    <location>
        <begin position="60"/>
        <end position="85"/>
    </location>
</feature>
<dbReference type="GO" id="GO:0022857">
    <property type="term" value="F:transmembrane transporter activity"/>
    <property type="evidence" value="ECO:0007669"/>
    <property type="project" value="TreeGrafter"/>
</dbReference>
<evidence type="ECO:0000256" key="6">
    <source>
        <dbReference type="SAM" id="Phobius"/>
    </source>
</evidence>
<evidence type="ECO:0000256" key="5">
    <source>
        <dbReference type="ARBA" id="ARBA00023136"/>
    </source>
</evidence>
<feature type="transmembrane region" description="Helical" evidence="6">
    <location>
        <begin position="32"/>
        <end position="54"/>
    </location>
</feature>
<evidence type="ECO:0000256" key="3">
    <source>
        <dbReference type="ARBA" id="ARBA00022692"/>
    </source>
</evidence>
<evidence type="ECO:0000256" key="1">
    <source>
        <dbReference type="ARBA" id="ARBA00004141"/>
    </source>
</evidence>
<dbReference type="EMBL" id="NKUJ01000045">
    <property type="protein sequence ID" value="RMJ16574.1"/>
    <property type="molecule type" value="Genomic_DNA"/>
</dbReference>
<dbReference type="Gene3D" id="1.20.1250.20">
    <property type="entry name" value="MFS general substrate transporter like domains"/>
    <property type="match status" value="1"/>
</dbReference>
<evidence type="ECO:0000313" key="7">
    <source>
        <dbReference type="EMBL" id="RMJ16574.1"/>
    </source>
</evidence>
<keyword evidence="3 6" id="KW-0812">Transmembrane</keyword>
<dbReference type="InterPro" id="IPR036259">
    <property type="entry name" value="MFS_trans_sf"/>
</dbReference>
<keyword evidence="8" id="KW-1185">Reference proteome</keyword>
<keyword evidence="5 6" id="KW-0472">Membrane</keyword>
<protein>
    <recommendedName>
        <fullName evidence="9">Major facilitator superfamily (MFS) profile domain-containing protein</fullName>
    </recommendedName>
</protein>
<dbReference type="Proteomes" id="UP000277212">
    <property type="component" value="Unassembled WGS sequence"/>
</dbReference>
<dbReference type="AlphaFoldDB" id="A0A3M2SG83"/>
<comment type="caution">
    <text evidence="7">The sequence shown here is derived from an EMBL/GenBank/DDBJ whole genome shotgun (WGS) entry which is preliminary data.</text>
</comment>
<evidence type="ECO:0008006" key="9">
    <source>
        <dbReference type="Google" id="ProtNLM"/>
    </source>
</evidence>